<accession>A0A6C0E1J1</accession>
<evidence type="ECO:0000313" key="7">
    <source>
        <dbReference type="EMBL" id="QHT23006.1"/>
    </source>
</evidence>
<dbReference type="PROSITE" id="PS51352">
    <property type="entry name" value="THIOREDOXIN_2"/>
    <property type="match status" value="1"/>
</dbReference>
<reference evidence="7" key="1">
    <citation type="journal article" date="2020" name="Nature">
        <title>Giant virus diversity and host interactions through global metagenomics.</title>
        <authorList>
            <person name="Schulz F."/>
            <person name="Roux S."/>
            <person name="Paez-Espino D."/>
            <person name="Jungbluth S."/>
            <person name="Walsh D.A."/>
            <person name="Denef V.J."/>
            <person name="McMahon K.D."/>
            <person name="Konstantinidis K.T."/>
            <person name="Eloe-Fadrosh E.A."/>
            <person name="Kyrpides N.C."/>
            <person name="Woyke T."/>
        </authorList>
    </citation>
    <scope>NUCLEOTIDE SEQUENCE</scope>
    <source>
        <strain evidence="7">GVMAG-M-3300023179-114</strain>
    </source>
</reference>
<dbReference type="CDD" id="cd02961">
    <property type="entry name" value="PDI_a_family"/>
    <property type="match status" value="1"/>
</dbReference>
<dbReference type="GO" id="GO:0016020">
    <property type="term" value="C:membrane"/>
    <property type="evidence" value="ECO:0007669"/>
    <property type="project" value="UniProtKB-SubCell"/>
</dbReference>
<evidence type="ECO:0000259" key="6">
    <source>
        <dbReference type="PROSITE" id="PS51352"/>
    </source>
</evidence>
<sequence>MFKNKMLPNLNSNSNTQSFGGAQNTRMLSVPALKQLSWTTIAIYVAVVIGLTFVAYYLYKQFTNASTVSFKPNREHVPVGSIPSGQAELMLFYVDWCPHCKTAKPEWESLKSAYENKQINGYNIIFTEYNCTNESAEIEQLMNKYKIEGYPTIKLLKDNQIIEYDAKPTKATMEQFLNTVL</sequence>
<dbReference type="PANTHER" id="PTHR46426:SF1">
    <property type="entry name" value="PROTEIN DISULFIDE-ISOMERASE TMX3"/>
    <property type="match status" value="1"/>
</dbReference>
<dbReference type="PANTHER" id="PTHR46426">
    <property type="entry name" value="PROTEIN DISULFIDE-ISOMERASE TMX3"/>
    <property type="match status" value="1"/>
</dbReference>
<evidence type="ECO:0000256" key="2">
    <source>
        <dbReference type="ARBA" id="ARBA00022692"/>
    </source>
</evidence>
<organism evidence="7">
    <name type="scientific">viral metagenome</name>
    <dbReference type="NCBI Taxonomy" id="1070528"/>
    <lineage>
        <taxon>unclassified sequences</taxon>
        <taxon>metagenomes</taxon>
        <taxon>organismal metagenomes</taxon>
    </lineage>
</organism>
<dbReference type="GO" id="GO:0005783">
    <property type="term" value="C:endoplasmic reticulum"/>
    <property type="evidence" value="ECO:0007669"/>
    <property type="project" value="TreeGrafter"/>
</dbReference>
<evidence type="ECO:0000256" key="4">
    <source>
        <dbReference type="ARBA" id="ARBA00023136"/>
    </source>
</evidence>
<dbReference type="InterPro" id="IPR052250">
    <property type="entry name" value="PDI_TMX3"/>
</dbReference>
<feature type="domain" description="Thioredoxin" evidence="6">
    <location>
        <begin position="47"/>
        <end position="181"/>
    </location>
</feature>
<keyword evidence="4 5" id="KW-0472">Membrane</keyword>
<comment type="subcellular location">
    <subcellularLocation>
        <location evidence="1">Membrane</location>
        <topology evidence="1">Single-pass membrane protein</topology>
    </subcellularLocation>
</comment>
<dbReference type="InterPro" id="IPR013766">
    <property type="entry name" value="Thioredoxin_domain"/>
</dbReference>
<dbReference type="InterPro" id="IPR036249">
    <property type="entry name" value="Thioredoxin-like_sf"/>
</dbReference>
<feature type="transmembrane region" description="Helical" evidence="5">
    <location>
        <begin position="36"/>
        <end position="59"/>
    </location>
</feature>
<dbReference type="Pfam" id="PF00085">
    <property type="entry name" value="Thioredoxin"/>
    <property type="match status" value="1"/>
</dbReference>
<dbReference type="EMBL" id="MN739722">
    <property type="protein sequence ID" value="QHT23006.1"/>
    <property type="molecule type" value="Genomic_DNA"/>
</dbReference>
<protein>
    <recommendedName>
        <fullName evidence="6">Thioredoxin domain-containing protein</fullName>
    </recommendedName>
</protein>
<evidence type="ECO:0000256" key="1">
    <source>
        <dbReference type="ARBA" id="ARBA00004167"/>
    </source>
</evidence>
<evidence type="ECO:0000256" key="3">
    <source>
        <dbReference type="ARBA" id="ARBA00022989"/>
    </source>
</evidence>
<keyword evidence="3 5" id="KW-1133">Transmembrane helix</keyword>
<dbReference type="Gene3D" id="3.40.30.10">
    <property type="entry name" value="Glutaredoxin"/>
    <property type="match status" value="1"/>
</dbReference>
<proteinExistence type="predicted"/>
<evidence type="ECO:0000256" key="5">
    <source>
        <dbReference type="SAM" id="Phobius"/>
    </source>
</evidence>
<dbReference type="SUPFAM" id="SSF52833">
    <property type="entry name" value="Thioredoxin-like"/>
    <property type="match status" value="1"/>
</dbReference>
<dbReference type="AlphaFoldDB" id="A0A6C0E1J1"/>
<keyword evidence="2 5" id="KW-0812">Transmembrane</keyword>
<name>A0A6C0E1J1_9ZZZZ</name>